<comment type="caution">
    <text evidence="8">The sequence shown here is derived from an EMBL/GenBank/DDBJ whole genome shotgun (WGS) entry which is preliminary data.</text>
</comment>
<gene>
    <name evidence="8" type="ORF">GX523_08535</name>
</gene>
<feature type="transmembrane region" description="Helical" evidence="7">
    <location>
        <begin position="77"/>
        <end position="101"/>
    </location>
</feature>
<sequence>MKSLELLELFLAFFRASNLAFGGGPAIIPLIQAEVINHGWMSIEQFSEGLAIVTSLPGPIATLLSGYVGYHVAGWPGVLAALLGTLALTSILVIALTGFLMKHSNSPILKGALTGVRPLVTVLVAKTALDMGLSAFPSIWSWVIAGGAIICLYKLKLHPGIVIVLSMIFGIVVFQ</sequence>
<dbReference type="Pfam" id="PF02417">
    <property type="entry name" value="Chromate_transp"/>
    <property type="match status" value="1"/>
</dbReference>
<dbReference type="Proteomes" id="UP000553059">
    <property type="component" value="Unassembled WGS sequence"/>
</dbReference>
<dbReference type="AlphaFoldDB" id="A0A7C7D5I7"/>
<reference evidence="8 9" key="1">
    <citation type="journal article" date="2020" name="Biotechnol. Biofuels">
        <title>New insights from the biogas microbiome by comprehensive genome-resolved metagenomics of nearly 1600 species originating from multiple anaerobic digesters.</title>
        <authorList>
            <person name="Campanaro S."/>
            <person name="Treu L."/>
            <person name="Rodriguez-R L.M."/>
            <person name="Kovalovszki A."/>
            <person name="Ziels R.M."/>
            <person name="Maus I."/>
            <person name="Zhu X."/>
            <person name="Kougias P.G."/>
            <person name="Basile A."/>
            <person name="Luo G."/>
            <person name="Schluter A."/>
            <person name="Konstantinidis K.T."/>
            <person name="Angelidaki I."/>
        </authorList>
    </citation>
    <scope>NUCLEOTIDE SEQUENCE [LARGE SCALE GENOMIC DNA]</scope>
    <source>
        <strain evidence="8">AS05jafATM_4</strain>
    </source>
</reference>
<feature type="transmembrane region" description="Helical" evidence="7">
    <location>
        <begin position="157"/>
        <end position="174"/>
    </location>
</feature>
<evidence type="ECO:0000256" key="4">
    <source>
        <dbReference type="ARBA" id="ARBA00022692"/>
    </source>
</evidence>
<dbReference type="PANTHER" id="PTHR43663:SF1">
    <property type="entry name" value="CHROMATE TRANSPORTER"/>
    <property type="match status" value="1"/>
</dbReference>
<feature type="transmembrane region" description="Helical" evidence="7">
    <location>
        <begin position="49"/>
        <end position="70"/>
    </location>
</feature>
<dbReference type="PANTHER" id="PTHR43663">
    <property type="entry name" value="CHROMATE TRANSPORT PROTEIN-RELATED"/>
    <property type="match status" value="1"/>
</dbReference>
<proteinExistence type="inferred from homology"/>
<evidence type="ECO:0000256" key="7">
    <source>
        <dbReference type="SAM" id="Phobius"/>
    </source>
</evidence>
<dbReference type="EMBL" id="DUTF01000196">
    <property type="protein sequence ID" value="HHY26776.1"/>
    <property type="molecule type" value="Genomic_DNA"/>
</dbReference>
<evidence type="ECO:0000313" key="8">
    <source>
        <dbReference type="EMBL" id="HHY26776.1"/>
    </source>
</evidence>
<name>A0A7C7D5I7_9FIRM</name>
<protein>
    <submittedName>
        <fullName evidence="8">Chromate transporter</fullName>
    </submittedName>
</protein>
<dbReference type="InterPro" id="IPR052518">
    <property type="entry name" value="CHR_Transporter"/>
</dbReference>
<evidence type="ECO:0000256" key="6">
    <source>
        <dbReference type="ARBA" id="ARBA00023136"/>
    </source>
</evidence>
<comment type="subcellular location">
    <subcellularLocation>
        <location evidence="1">Cell membrane</location>
        <topology evidence="1">Multi-pass membrane protein</topology>
    </subcellularLocation>
</comment>
<keyword evidence="3" id="KW-1003">Cell membrane</keyword>
<dbReference type="GO" id="GO:0015109">
    <property type="term" value="F:chromate transmembrane transporter activity"/>
    <property type="evidence" value="ECO:0007669"/>
    <property type="project" value="InterPro"/>
</dbReference>
<keyword evidence="6 7" id="KW-0472">Membrane</keyword>
<accession>A0A7C7D5I7</accession>
<dbReference type="GO" id="GO:0005886">
    <property type="term" value="C:plasma membrane"/>
    <property type="evidence" value="ECO:0007669"/>
    <property type="project" value="UniProtKB-SubCell"/>
</dbReference>
<evidence type="ECO:0000256" key="5">
    <source>
        <dbReference type="ARBA" id="ARBA00022989"/>
    </source>
</evidence>
<dbReference type="InterPro" id="IPR003370">
    <property type="entry name" value="Chromate_transpt"/>
</dbReference>
<keyword evidence="5 7" id="KW-1133">Transmembrane helix</keyword>
<evidence type="ECO:0000313" key="9">
    <source>
        <dbReference type="Proteomes" id="UP000553059"/>
    </source>
</evidence>
<evidence type="ECO:0000256" key="1">
    <source>
        <dbReference type="ARBA" id="ARBA00004651"/>
    </source>
</evidence>
<feature type="transmembrane region" description="Helical" evidence="7">
    <location>
        <begin position="131"/>
        <end position="150"/>
    </location>
</feature>
<comment type="similarity">
    <text evidence="2">Belongs to the chromate ion transporter (CHR) (TC 2.A.51) family.</text>
</comment>
<organism evidence="8 9">
    <name type="scientific">Desulfitobacterium dehalogenans</name>
    <dbReference type="NCBI Taxonomy" id="36854"/>
    <lineage>
        <taxon>Bacteria</taxon>
        <taxon>Bacillati</taxon>
        <taxon>Bacillota</taxon>
        <taxon>Clostridia</taxon>
        <taxon>Eubacteriales</taxon>
        <taxon>Desulfitobacteriaceae</taxon>
        <taxon>Desulfitobacterium</taxon>
    </lineage>
</organism>
<keyword evidence="4 7" id="KW-0812">Transmembrane</keyword>
<evidence type="ECO:0000256" key="2">
    <source>
        <dbReference type="ARBA" id="ARBA00005262"/>
    </source>
</evidence>
<evidence type="ECO:0000256" key="3">
    <source>
        <dbReference type="ARBA" id="ARBA00022475"/>
    </source>
</evidence>